<accession>A0A914PZ08</accession>
<evidence type="ECO:0000256" key="1">
    <source>
        <dbReference type="ARBA" id="ARBA00008535"/>
    </source>
</evidence>
<evidence type="ECO:0000259" key="4">
    <source>
        <dbReference type="Pfam" id="PF26633"/>
    </source>
</evidence>
<feature type="domain" description="AIG1-type G" evidence="3">
    <location>
        <begin position="838"/>
        <end position="943"/>
    </location>
</feature>
<dbReference type="InterPro" id="IPR006703">
    <property type="entry name" value="G_AIG1"/>
</dbReference>
<dbReference type="Proteomes" id="UP000887578">
    <property type="component" value="Unplaced"/>
</dbReference>
<dbReference type="PANTHER" id="PTHR32046:SF11">
    <property type="entry name" value="IMMUNE-ASSOCIATED NUCLEOTIDE-BINDING PROTEIN 10-LIKE"/>
    <property type="match status" value="1"/>
</dbReference>
<dbReference type="AlphaFoldDB" id="A0A914PZ08"/>
<sequence length="1223" mass="140291">MSLSSTIPVYTILLLGPTGTGKSTLINAIANYFTYKTLNEALYANEPRCVIPSEFQIRLANFQNIRFCLNGYNAPDKGNEKHGSASSCTQEPRVYSFHNNKIAFNVIDIPGIGDTRGPEQDAMNERIIIDKLNQFSEIHGVLILFKASESRLTADVRYNLNETLMLLHNNAVKNIMFVITNSRGYDYNPGPTMNTLIEYVAELKLRKGITIELSQNTVFCVDNESFIFQCGWNKSEEYRNEYRPLQHHYSNSWNVSRNTIFALFQRMYTLKGHDVRLTCTVGQARTMIHCIIGPLATISALIQQALLPANRQNYIRNLTKSGETMVSTIETTRTHPQTVCTSDHCIEAIPIPNTDRYNFNFKTVCHDKCYLRNVALAKFPEPALEDCQAFDIDGNCTHCGCRVERHMHLSQKQTQKQTLKKVSDKPMSDKEAEEFMDRFVQAQQNEQKIIVSAVVQLSSYLQQNAILEYNNAFKERINFEIRKEQAALENGSQTSMEVIQKLERTLTQYLSEMAVIETSIRNGNNKVITEQDVGNIIKQLFTLQHNGANIRKLYEAECSECPTVPELPALNSREIIQSMLKKYKQCIFGQDCENAVGYDEEHAEIVVGEVKTLVENVKVKVKSLWIATPYDHEKVCELLEISTNLLYDNHIMEIIQGEMTRPIDFMEKEAKVLIDYQNVVKCNSAYDFLSNLTKNLYSEFNDYRFVISHKDNAKHYNEPMLQTPDNKLYSIGISEFQEKFIEEANTKIYDRFYAKCECDKTIEKAWLCKESPINNETKNVSNCEDQEKEMNEPKNAHIENINDIQEPKKMNVELNEDNQKNIIFVGQTGAAGPENENERFNVGGQSVTQKTQVYEIFCEKNEKLNIVDTPGLGDSRGSDQDLQNVEYIKEAIIEIEKLHAICFVMPSNISKLTTHFEVVMRDLLSLFPKTALKNVFFFFTYANLSFFAIGDTVKPLEEFIKNFKETNNAEIPFGPENVFCVDSEAFMYRLATENGYKYQHRTEDSFRESWDKSRESINKFLQKLKTVEPIKSADIQMNFELEKCVRHLTTVQQLSPGKKNISNLMAQTFCETSMSSFSPLNRISLTKEEVEKSKKDASDFCKKMDENVALKANIEEFLKHYYNISVKNDEICVKDGSPMSAEIKKELEEMIKILAQFLKHNDALSSSGDSRNDIINIFTAFHSDEILLNFEPSITALQKYFSDNKNMELKLKTERILSLINSS</sequence>
<dbReference type="InterPro" id="IPR058519">
    <property type="entry name" value="DUF8206"/>
</dbReference>
<evidence type="ECO:0000313" key="6">
    <source>
        <dbReference type="WBParaSite" id="PDA_v2.g21718.t1"/>
    </source>
</evidence>
<evidence type="ECO:0000313" key="5">
    <source>
        <dbReference type="Proteomes" id="UP000887578"/>
    </source>
</evidence>
<proteinExistence type="inferred from homology"/>
<name>A0A914PZ08_9BILA</name>
<dbReference type="Gene3D" id="3.40.50.300">
    <property type="entry name" value="P-loop containing nucleotide triphosphate hydrolases"/>
    <property type="match status" value="2"/>
</dbReference>
<comment type="similarity">
    <text evidence="1">Belongs to the TRAFAC class TrmE-Era-EngA-EngB-Septin-like GTPase superfamily. AIG1/Toc34/Toc159-like paraseptin GTPase family. IAN subfamily.</text>
</comment>
<dbReference type="SUPFAM" id="SSF52540">
    <property type="entry name" value="P-loop containing nucleoside triphosphate hydrolases"/>
    <property type="match status" value="3"/>
</dbReference>
<organism evidence="5 6">
    <name type="scientific">Panagrolaimus davidi</name>
    <dbReference type="NCBI Taxonomy" id="227884"/>
    <lineage>
        <taxon>Eukaryota</taxon>
        <taxon>Metazoa</taxon>
        <taxon>Ecdysozoa</taxon>
        <taxon>Nematoda</taxon>
        <taxon>Chromadorea</taxon>
        <taxon>Rhabditida</taxon>
        <taxon>Tylenchina</taxon>
        <taxon>Panagrolaimomorpha</taxon>
        <taxon>Panagrolaimoidea</taxon>
        <taxon>Panagrolaimidae</taxon>
        <taxon>Panagrolaimus</taxon>
    </lineage>
</organism>
<dbReference type="GO" id="GO:0005525">
    <property type="term" value="F:GTP binding"/>
    <property type="evidence" value="ECO:0007669"/>
    <property type="project" value="InterPro"/>
</dbReference>
<protein>
    <submittedName>
        <fullName evidence="6">G domain-containing protein</fullName>
    </submittedName>
</protein>
<feature type="domain" description="DUF8206" evidence="4">
    <location>
        <begin position="334"/>
        <end position="410"/>
    </location>
</feature>
<dbReference type="Pfam" id="PF26633">
    <property type="entry name" value="DUF8206"/>
    <property type="match status" value="1"/>
</dbReference>
<dbReference type="PANTHER" id="PTHR32046">
    <property type="entry name" value="G DOMAIN-CONTAINING PROTEIN"/>
    <property type="match status" value="1"/>
</dbReference>
<dbReference type="WBParaSite" id="PDA_v2.g21718.t1">
    <property type="protein sequence ID" value="PDA_v2.g21718.t1"/>
    <property type="gene ID" value="PDA_v2.g21718"/>
</dbReference>
<keyword evidence="2" id="KW-0547">Nucleotide-binding</keyword>
<keyword evidence="5" id="KW-1185">Reference proteome</keyword>
<evidence type="ECO:0000256" key="2">
    <source>
        <dbReference type="ARBA" id="ARBA00022741"/>
    </source>
</evidence>
<evidence type="ECO:0000259" key="3">
    <source>
        <dbReference type="Pfam" id="PF04548"/>
    </source>
</evidence>
<dbReference type="InterPro" id="IPR027417">
    <property type="entry name" value="P-loop_NTPase"/>
</dbReference>
<dbReference type="Pfam" id="PF04548">
    <property type="entry name" value="AIG1"/>
    <property type="match status" value="1"/>
</dbReference>
<reference evidence="6" key="1">
    <citation type="submission" date="2022-11" db="UniProtKB">
        <authorList>
            <consortium name="WormBaseParasite"/>
        </authorList>
    </citation>
    <scope>IDENTIFICATION</scope>
</reference>